<evidence type="ECO:0000313" key="4">
    <source>
        <dbReference type="Proteomes" id="UP000325684"/>
    </source>
</evidence>
<feature type="domain" description="HNH nuclease" evidence="2">
    <location>
        <begin position="10"/>
        <end position="64"/>
    </location>
</feature>
<dbReference type="InterPro" id="IPR002711">
    <property type="entry name" value="HNH"/>
</dbReference>
<dbReference type="GO" id="GO:0003676">
    <property type="term" value="F:nucleic acid binding"/>
    <property type="evidence" value="ECO:0007669"/>
    <property type="project" value="InterPro"/>
</dbReference>
<dbReference type="Gene3D" id="1.10.30.50">
    <property type="match status" value="1"/>
</dbReference>
<gene>
    <name evidence="3" type="ORF">FEZ63_02695</name>
</gene>
<dbReference type="InterPro" id="IPR052892">
    <property type="entry name" value="NA-targeting_endonuclease"/>
</dbReference>
<reference evidence="3 4" key="1">
    <citation type="journal article" date="2019" name="Microorganisms">
        <title>Genome Insights into the Novel Species Microvirga brassicacearum, a Rapeseed Endophyte with Biotechnological Potential.</title>
        <authorList>
            <person name="Jimenez-Gomez A."/>
            <person name="Saati-Santamaria Z."/>
            <person name="Igual J.M."/>
            <person name="Rivas R."/>
            <person name="Mateos P.F."/>
            <person name="Garcia-Fraile P."/>
        </authorList>
    </citation>
    <scope>NUCLEOTIDE SEQUENCE [LARGE SCALE GENOMIC DNA]</scope>
    <source>
        <strain evidence="3 4">CDVBN77</strain>
    </source>
</reference>
<name>A0A5N3PH19_9HYPH</name>
<dbReference type="EMBL" id="VCMV01000003">
    <property type="protein sequence ID" value="KAB0269034.1"/>
    <property type="molecule type" value="Genomic_DNA"/>
</dbReference>
<protein>
    <submittedName>
        <fullName evidence="3">HNH endonuclease</fullName>
    </submittedName>
</protein>
<dbReference type="PANTHER" id="PTHR33877">
    <property type="entry name" value="SLL1193 PROTEIN"/>
    <property type="match status" value="1"/>
</dbReference>
<feature type="compositionally biased region" description="Acidic residues" evidence="1">
    <location>
        <begin position="132"/>
        <end position="142"/>
    </location>
</feature>
<proteinExistence type="predicted"/>
<dbReference type="GO" id="GO:0004519">
    <property type="term" value="F:endonuclease activity"/>
    <property type="evidence" value="ECO:0007669"/>
    <property type="project" value="UniProtKB-KW"/>
</dbReference>
<dbReference type="Proteomes" id="UP000325684">
    <property type="component" value="Unassembled WGS sequence"/>
</dbReference>
<evidence type="ECO:0000259" key="2">
    <source>
        <dbReference type="SMART" id="SM00507"/>
    </source>
</evidence>
<feature type="compositionally biased region" description="Basic residues" evidence="1">
    <location>
        <begin position="94"/>
        <end position="107"/>
    </location>
</feature>
<evidence type="ECO:0000256" key="1">
    <source>
        <dbReference type="SAM" id="MobiDB-lite"/>
    </source>
</evidence>
<dbReference type="GO" id="GO:0008270">
    <property type="term" value="F:zinc ion binding"/>
    <property type="evidence" value="ECO:0007669"/>
    <property type="project" value="InterPro"/>
</dbReference>
<keyword evidence="4" id="KW-1185">Reference proteome</keyword>
<dbReference type="PANTHER" id="PTHR33877:SF1">
    <property type="entry name" value="TYPE IV METHYL-DIRECTED RESTRICTION ENZYME ECOKMCRA"/>
    <property type="match status" value="1"/>
</dbReference>
<dbReference type="Pfam" id="PF01844">
    <property type="entry name" value="HNH"/>
    <property type="match status" value="1"/>
</dbReference>
<comment type="caution">
    <text evidence="3">The sequence shown here is derived from an EMBL/GenBank/DDBJ whole genome shotgun (WGS) entry which is preliminary data.</text>
</comment>
<feature type="compositionally biased region" description="Basic and acidic residues" evidence="1">
    <location>
        <begin position="153"/>
        <end position="166"/>
    </location>
</feature>
<sequence>MGLQRDKRSKRRRLMKEQDGRCIYCSEPMGEGRQRQTLDHIIPKAEGGTLRNSNIVLACQPCNVDRAQMDAFVYLIRRLMIESCVRRGILVGAKKHRRRQGKIRPRHLGPVGGGLPGNGKRPHQGGHPSEEGPPEEDIEDQDGGGLRVTASPRDGRREEVQPSRDA</sequence>
<dbReference type="AlphaFoldDB" id="A0A5N3PH19"/>
<feature type="region of interest" description="Disordered" evidence="1">
    <location>
        <begin position="94"/>
        <end position="166"/>
    </location>
</feature>
<keyword evidence="3" id="KW-0255">Endonuclease</keyword>
<keyword evidence="3" id="KW-0540">Nuclease</keyword>
<accession>A0A5N3PH19</accession>
<dbReference type="InterPro" id="IPR003615">
    <property type="entry name" value="HNH_nuc"/>
</dbReference>
<dbReference type="SMART" id="SM00507">
    <property type="entry name" value="HNHc"/>
    <property type="match status" value="1"/>
</dbReference>
<keyword evidence="3" id="KW-0378">Hydrolase</keyword>
<dbReference type="CDD" id="cd00085">
    <property type="entry name" value="HNHc"/>
    <property type="match status" value="1"/>
</dbReference>
<evidence type="ECO:0000313" key="3">
    <source>
        <dbReference type="EMBL" id="KAB0269034.1"/>
    </source>
</evidence>
<organism evidence="3 4">
    <name type="scientific">Microvirga brassicacearum</name>
    <dbReference type="NCBI Taxonomy" id="2580413"/>
    <lineage>
        <taxon>Bacteria</taxon>
        <taxon>Pseudomonadati</taxon>
        <taxon>Pseudomonadota</taxon>
        <taxon>Alphaproteobacteria</taxon>
        <taxon>Hyphomicrobiales</taxon>
        <taxon>Methylobacteriaceae</taxon>
        <taxon>Microvirga</taxon>
    </lineage>
</organism>
<dbReference type="OrthoDB" id="64523at2"/>